<name>A0A9P5P6D7_9AGAR</name>
<dbReference type="OrthoDB" id="2418900at2759"/>
<organism evidence="1 2">
    <name type="scientific">Rhodocollybia butyracea</name>
    <dbReference type="NCBI Taxonomy" id="206335"/>
    <lineage>
        <taxon>Eukaryota</taxon>
        <taxon>Fungi</taxon>
        <taxon>Dikarya</taxon>
        <taxon>Basidiomycota</taxon>
        <taxon>Agaricomycotina</taxon>
        <taxon>Agaricomycetes</taxon>
        <taxon>Agaricomycetidae</taxon>
        <taxon>Agaricales</taxon>
        <taxon>Marasmiineae</taxon>
        <taxon>Omphalotaceae</taxon>
        <taxon>Rhodocollybia</taxon>
    </lineage>
</organism>
<evidence type="ECO:0000313" key="1">
    <source>
        <dbReference type="EMBL" id="KAF9044687.1"/>
    </source>
</evidence>
<dbReference type="AlphaFoldDB" id="A0A9P5P6D7"/>
<comment type="caution">
    <text evidence="1">The sequence shown here is derived from an EMBL/GenBank/DDBJ whole genome shotgun (WGS) entry which is preliminary data.</text>
</comment>
<dbReference type="InterPro" id="IPR041078">
    <property type="entry name" value="Plavaka"/>
</dbReference>
<dbReference type="Pfam" id="PF18759">
    <property type="entry name" value="Plavaka"/>
    <property type="match status" value="1"/>
</dbReference>
<evidence type="ECO:0000313" key="2">
    <source>
        <dbReference type="Proteomes" id="UP000772434"/>
    </source>
</evidence>
<proteinExistence type="predicted"/>
<gene>
    <name evidence="1" type="ORF">BDP27DRAFT_1434723</name>
</gene>
<dbReference type="EMBL" id="JADNRY010000522">
    <property type="protein sequence ID" value="KAF9044687.1"/>
    <property type="molecule type" value="Genomic_DNA"/>
</dbReference>
<sequence>MCSDGQMRIVYPLLAAYVADFPEQCLVAGCQERQCPKCIVAGKELGDPLHSVLLDPDKTLHALKTAARGEKNTAEELGLREITLFWANLPLCNIFRCITPDILHQLHKGVFKDHLVKWSTEAVACDSKDARKKEIDTQFQSMPRHQSLHHFKKGISLITQWTGNKYKNMEKIFLGVITGAVVSRDIVICVQAILDFTEYAQFNLHTDESLVVVKGGKFRYKLRSSSKCGDKSTPEGRDG</sequence>
<protein>
    <submittedName>
        <fullName evidence="1">Uncharacterized protein</fullName>
    </submittedName>
</protein>
<dbReference type="Proteomes" id="UP000772434">
    <property type="component" value="Unassembled WGS sequence"/>
</dbReference>
<reference evidence="1" key="1">
    <citation type="submission" date="2020-11" db="EMBL/GenBank/DDBJ databases">
        <authorList>
            <consortium name="DOE Joint Genome Institute"/>
            <person name="Ahrendt S."/>
            <person name="Riley R."/>
            <person name="Andreopoulos W."/>
            <person name="Labutti K."/>
            <person name="Pangilinan J."/>
            <person name="Ruiz-Duenas F.J."/>
            <person name="Barrasa J.M."/>
            <person name="Sanchez-Garcia M."/>
            <person name="Camarero S."/>
            <person name="Miyauchi S."/>
            <person name="Serrano A."/>
            <person name="Linde D."/>
            <person name="Babiker R."/>
            <person name="Drula E."/>
            <person name="Ayuso-Fernandez I."/>
            <person name="Pacheco R."/>
            <person name="Padilla G."/>
            <person name="Ferreira P."/>
            <person name="Barriuso J."/>
            <person name="Kellner H."/>
            <person name="Castanera R."/>
            <person name="Alfaro M."/>
            <person name="Ramirez L."/>
            <person name="Pisabarro A.G."/>
            <person name="Kuo A."/>
            <person name="Tritt A."/>
            <person name="Lipzen A."/>
            <person name="He G."/>
            <person name="Yan M."/>
            <person name="Ng V."/>
            <person name="Cullen D."/>
            <person name="Martin F."/>
            <person name="Rosso M.-N."/>
            <person name="Henrissat B."/>
            <person name="Hibbett D."/>
            <person name="Martinez A.T."/>
            <person name="Grigoriev I.V."/>
        </authorList>
    </citation>
    <scope>NUCLEOTIDE SEQUENCE</scope>
    <source>
        <strain evidence="1">AH 40177</strain>
    </source>
</reference>
<keyword evidence="2" id="KW-1185">Reference proteome</keyword>
<accession>A0A9P5P6D7</accession>